<reference evidence="1 2" key="1">
    <citation type="submission" date="2018-05" db="EMBL/GenBank/DDBJ databases">
        <title>Acuticoccus sediminis sp. nov., isolated from deep-sea sediment of Indian Ocean.</title>
        <authorList>
            <person name="Liu X."/>
            <person name="Lai Q."/>
            <person name="Du Y."/>
            <person name="Sun F."/>
            <person name="Zhang X."/>
            <person name="Wang S."/>
            <person name="Shao Z."/>
        </authorList>
    </citation>
    <scope>NUCLEOTIDE SEQUENCE [LARGE SCALE GENOMIC DNA]</scope>
    <source>
        <strain evidence="1 2">PTG4-2</strain>
    </source>
</reference>
<gene>
    <name evidence="1" type="ORF">DLJ53_20195</name>
</gene>
<keyword evidence="2" id="KW-1185">Reference proteome</keyword>
<name>A0A8B2NWG3_9HYPH</name>
<dbReference type="Proteomes" id="UP000249590">
    <property type="component" value="Unassembled WGS sequence"/>
</dbReference>
<dbReference type="AlphaFoldDB" id="A0A8B2NWG3"/>
<evidence type="ECO:0008006" key="3">
    <source>
        <dbReference type="Google" id="ProtNLM"/>
    </source>
</evidence>
<dbReference type="RefSeq" id="WP_111348596.1">
    <property type="nucleotide sequence ID" value="NZ_QHHQ01000004.1"/>
</dbReference>
<proteinExistence type="predicted"/>
<dbReference type="SUPFAM" id="SSF109604">
    <property type="entry name" value="HD-domain/PDEase-like"/>
    <property type="match status" value="1"/>
</dbReference>
<dbReference type="EMBL" id="QHHQ01000004">
    <property type="protein sequence ID" value="RAI00047.1"/>
    <property type="molecule type" value="Genomic_DNA"/>
</dbReference>
<dbReference type="OrthoDB" id="1492287at2"/>
<protein>
    <recommendedName>
        <fullName evidence="3">HD domain-containing protein</fullName>
    </recommendedName>
</protein>
<sequence length="319" mass="34026">MGCNGSQRYTYSMHDALAPRSTSPAPLDPALGPVLAEFAALKRVPARASAHRSIADEGFRRAWTAILAGEPLEDVARTEVAYAAAQIALVPVDAAQLAHAGVDPDDRRTVYRNAAGRTVGTLSEPVADRLAAVVEGMTPPGTGPQFVDLLASQARAGALREGAARLVMPPEEMQSEHAWSVAVMGGLLQLRRDEPAGPAMLLGLAHHLGDAYAAVPDPEAPSPEDETARRRSVARALEQCPGELAELLAAALDHRNDLRLPAAGAFVAADLIDRVLQQRHYANLAGFSLSDAMDAREFVDPGPIREFQLEVLARFRLTF</sequence>
<accession>A0A8B2NWG3</accession>
<evidence type="ECO:0000313" key="1">
    <source>
        <dbReference type="EMBL" id="RAI00047.1"/>
    </source>
</evidence>
<comment type="caution">
    <text evidence="1">The sequence shown here is derived from an EMBL/GenBank/DDBJ whole genome shotgun (WGS) entry which is preliminary data.</text>
</comment>
<evidence type="ECO:0000313" key="2">
    <source>
        <dbReference type="Proteomes" id="UP000249590"/>
    </source>
</evidence>
<organism evidence="1 2">
    <name type="scientific">Acuticoccus sediminis</name>
    <dbReference type="NCBI Taxonomy" id="2184697"/>
    <lineage>
        <taxon>Bacteria</taxon>
        <taxon>Pseudomonadati</taxon>
        <taxon>Pseudomonadota</taxon>
        <taxon>Alphaproteobacteria</taxon>
        <taxon>Hyphomicrobiales</taxon>
        <taxon>Amorphaceae</taxon>
        <taxon>Acuticoccus</taxon>
    </lineage>
</organism>